<proteinExistence type="predicted"/>
<accession>A0A645J925</accession>
<dbReference type="AlphaFoldDB" id="A0A645J925"/>
<evidence type="ECO:0000313" key="1">
    <source>
        <dbReference type="EMBL" id="MPN60121.1"/>
    </source>
</evidence>
<protein>
    <submittedName>
        <fullName evidence="1">Uncharacterized protein</fullName>
    </submittedName>
</protein>
<comment type="caution">
    <text evidence="1">The sequence shown here is derived from an EMBL/GenBank/DDBJ whole genome shotgun (WGS) entry which is preliminary data.</text>
</comment>
<gene>
    <name evidence="1" type="ORF">SDC9_207846</name>
</gene>
<name>A0A645J925_9ZZZZ</name>
<dbReference type="EMBL" id="VSSQ01134984">
    <property type="protein sequence ID" value="MPN60121.1"/>
    <property type="molecule type" value="Genomic_DNA"/>
</dbReference>
<reference evidence="1" key="1">
    <citation type="submission" date="2019-08" db="EMBL/GenBank/DDBJ databases">
        <authorList>
            <person name="Kucharzyk K."/>
            <person name="Murdoch R.W."/>
            <person name="Higgins S."/>
            <person name="Loffler F."/>
        </authorList>
    </citation>
    <scope>NUCLEOTIDE SEQUENCE</scope>
</reference>
<organism evidence="1">
    <name type="scientific">bioreactor metagenome</name>
    <dbReference type="NCBI Taxonomy" id="1076179"/>
    <lineage>
        <taxon>unclassified sequences</taxon>
        <taxon>metagenomes</taxon>
        <taxon>ecological metagenomes</taxon>
    </lineage>
</organism>
<sequence>MEQKGIPSNRLPAFAILIFSDKAGKHHPVNMGELVTAPAVHLRGNHQIVRRNDVKTVGVVDIVTKPLI</sequence>